<reference evidence="1 2" key="1">
    <citation type="submission" date="2024-12" db="EMBL/GenBank/DDBJ databases">
        <title>The unique morphological basis and parallel evolutionary history of personate flowers in Penstemon.</title>
        <authorList>
            <person name="Depatie T.H."/>
            <person name="Wessinger C.A."/>
        </authorList>
    </citation>
    <scope>NUCLEOTIDE SEQUENCE [LARGE SCALE GENOMIC DNA]</scope>
    <source>
        <strain evidence="1">WTNN_2</strain>
        <tissue evidence="1">Leaf</tissue>
    </source>
</reference>
<dbReference type="AlphaFoldDB" id="A0ABD3SZ55"/>
<name>A0ABD3SZ55_9LAMI</name>
<dbReference type="Proteomes" id="UP001634393">
    <property type="component" value="Unassembled WGS sequence"/>
</dbReference>
<dbReference type="EMBL" id="JBJXBP010000005">
    <property type="protein sequence ID" value="KAL3829909.1"/>
    <property type="molecule type" value="Genomic_DNA"/>
</dbReference>
<evidence type="ECO:0000313" key="2">
    <source>
        <dbReference type="Proteomes" id="UP001634393"/>
    </source>
</evidence>
<organism evidence="1 2">
    <name type="scientific">Penstemon smallii</name>
    <dbReference type="NCBI Taxonomy" id="265156"/>
    <lineage>
        <taxon>Eukaryota</taxon>
        <taxon>Viridiplantae</taxon>
        <taxon>Streptophyta</taxon>
        <taxon>Embryophyta</taxon>
        <taxon>Tracheophyta</taxon>
        <taxon>Spermatophyta</taxon>
        <taxon>Magnoliopsida</taxon>
        <taxon>eudicotyledons</taxon>
        <taxon>Gunneridae</taxon>
        <taxon>Pentapetalae</taxon>
        <taxon>asterids</taxon>
        <taxon>lamiids</taxon>
        <taxon>Lamiales</taxon>
        <taxon>Plantaginaceae</taxon>
        <taxon>Cheloneae</taxon>
        <taxon>Penstemon</taxon>
    </lineage>
</organism>
<accession>A0ABD3SZ55</accession>
<proteinExistence type="predicted"/>
<sequence>MLCLEAGDGESRRMEVVKGGSYDYNGYSYDDNEEDEGHYHPTEGAGSGTILFLLLGCIADVVFNDFGMLRRGNAVDLISRNLNDVCPRRIRGGGGGGARWRVPNRWNPLLHLEDEERSGALLGGKGERRR</sequence>
<protein>
    <submittedName>
        <fullName evidence="1">Uncharacterized protein</fullName>
    </submittedName>
</protein>
<keyword evidence="2" id="KW-1185">Reference proteome</keyword>
<gene>
    <name evidence="1" type="ORF">ACJIZ3_018711</name>
</gene>
<evidence type="ECO:0000313" key="1">
    <source>
        <dbReference type="EMBL" id="KAL3829909.1"/>
    </source>
</evidence>
<comment type="caution">
    <text evidence="1">The sequence shown here is derived from an EMBL/GenBank/DDBJ whole genome shotgun (WGS) entry which is preliminary data.</text>
</comment>